<dbReference type="EMBL" id="MKZO01000014">
    <property type="protein sequence ID" value="OLS63037.1"/>
    <property type="molecule type" value="Genomic_DNA"/>
</dbReference>
<sequence>MAASLLAGLTILMIGDSHLATPNYLMQDLHNNLVNQGAQVHTLGVCGSKAGDWTQVVPGECGGAERRNKDKAVVLGNKATTQPVGQLVAADKANLIVVVMGDTMADYTKPAFPKAWAWQQTTQLTKAIKETGAKCVWVGPGWGTEGGKYGKTFARVEMTSKFLAANVAPCDYIDSLTFAKQGQWATIDGQHYTAMGYTSWSKAITDAILKTPAVQGAKK</sequence>
<dbReference type="AlphaFoldDB" id="A0A1Q9R6K7"/>
<protein>
    <recommendedName>
        <fullName evidence="3">Cell division protein FtsQ</fullName>
    </recommendedName>
</protein>
<dbReference type="CDD" id="cd00229">
    <property type="entry name" value="SGNH_hydrolase"/>
    <property type="match status" value="1"/>
</dbReference>
<reference evidence="1 2" key="1">
    <citation type="submission" date="2016-10" db="EMBL/GenBank/DDBJ databases">
        <title>Genome Sequence of Pseudomonas putida GM4FR.</title>
        <authorList>
            <person name="Poehlein A."/>
            <person name="Wemheuer F."/>
            <person name="Hollensteiner J."/>
            <person name="Wemheuer B."/>
        </authorList>
    </citation>
    <scope>NUCLEOTIDE SEQUENCE [LARGE SCALE GENOMIC DNA]</scope>
    <source>
        <strain evidence="1 2">GM4FR</strain>
    </source>
</reference>
<dbReference type="InterPro" id="IPR036514">
    <property type="entry name" value="SGNH_hydro_sf"/>
</dbReference>
<evidence type="ECO:0000313" key="1">
    <source>
        <dbReference type="EMBL" id="OLS63037.1"/>
    </source>
</evidence>
<dbReference type="Gene3D" id="3.40.50.1110">
    <property type="entry name" value="SGNH hydrolase"/>
    <property type="match status" value="1"/>
</dbReference>
<gene>
    <name evidence="1" type="ORF">PSEMO_19730</name>
</gene>
<evidence type="ECO:0008006" key="3">
    <source>
        <dbReference type="Google" id="ProtNLM"/>
    </source>
</evidence>
<dbReference type="SUPFAM" id="SSF52266">
    <property type="entry name" value="SGNH hydrolase"/>
    <property type="match status" value="1"/>
</dbReference>
<organism evidence="1 2">
    <name type="scientific">Pseudomonas putida</name>
    <name type="common">Arthrobacter siderocapsulatus</name>
    <dbReference type="NCBI Taxonomy" id="303"/>
    <lineage>
        <taxon>Bacteria</taxon>
        <taxon>Pseudomonadati</taxon>
        <taxon>Pseudomonadota</taxon>
        <taxon>Gammaproteobacteria</taxon>
        <taxon>Pseudomonadales</taxon>
        <taxon>Pseudomonadaceae</taxon>
        <taxon>Pseudomonas</taxon>
    </lineage>
</organism>
<dbReference type="Proteomes" id="UP000186736">
    <property type="component" value="Unassembled WGS sequence"/>
</dbReference>
<accession>A0A1Q9R6K7</accession>
<comment type="caution">
    <text evidence="1">The sequence shown here is derived from an EMBL/GenBank/DDBJ whole genome shotgun (WGS) entry which is preliminary data.</text>
</comment>
<dbReference type="GO" id="GO:0016788">
    <property type="term" value="F:hydrolase activity, acting on ester bonds"/>
    <property type="evidence" value="ECO:0007669"/>
    <property type="project" value="UniProtKB-ARBA"/>
</dbReference>
<name>A0A1Q9R6K7_PSEPU</name>
<dbReference type="OrthoDB" id="8717310at2"/>
<evidence type="ECO:0000313" key="2">
    <source>
        <dbReference type="Proteomes" id="UP000186736"/>
    </source>
</evidence>
<proteinExistence type="predicted"/>
<dbReference type="RefSeq" id="WP_075802919.1">
    <property type="nucleotide sequence ID" value="NZ_MKZO01000014.1"/>
</dbReference>